<dbReference type="WBParaSite" id="RSKR_0000333700.1">
    <property type="protein sequence ID" value="RSKR_0000333700.1"/>
    <property type="gene ID" value="RSKR_0000333700"/>
</dbReference>
<protein>
    <submittedName>
        <fullName evidence="2">DNA repair and recombination protein RadA</fullName>
    </submittedName>
</protein>
<reference evidence="2" key="1">
    <citation type="submission" date="2016-11" db="UniProtKB">
        <authorList>
            <consortium name="WormBaseParasite"/>
        </authorList>
    </citation>
    <scope>IDENTIFICATION</scope>
    <source>
        <strain evidence="2">KR3021</strain>
    </source>
</reference>
<organism evidence="1 2">
    <name type="scientific">Rhabditophanes sp. KR3021</name>
    <dbReference type="NCBI Taxonomy" id="114890"/>
    <lineage>
        <taxon>Eukaryota</taxon>
        <taxon>Metazoa</taxon>
        <taxon>Ecdysozoa</taxon>
        <taxon>Nematoda</taxon>
        <taxon>Chromadorea</taxon>
        <taxon>Rhabditida</taxon>
        <taxon>Tylenchina</taxon>
        <taxon>Panagrolaimomorpha</taxon>
        <taxon>Strongyloidoidea</taxon>
        <taxon>Alloionematidae</taxon>
        <taxon>Rhabditophanes</taxon>
    </lineage>
</organism>
<proteinExistence type="predicted"/>
<sequence length="335" mass="37104">MSDAKLEAKPNTVFLLRSFVGKDGIVDADVDKMNKFGFFTSQSVAYASRKELNNIDGISEKKLAKFMNLVRNDVDMGFTTASEVYIKRKDIVMISTGSENFNTLLKGGIETGSLTEIFGEARSGKSQVCHMLAVTAQLPIIKGGAEGCVIWIDTEGTFRPERIVRIAERFKMDSSDALSNISHARVFNCDHQKDILIEAAALMSAKRHALIIVDSIMSLYRTDFSGRGELADRQTHLGRFLRHLLRLADEFGVAVVMTNHVMANVDGMAFADNKKPIGGHIMAHASTTRLYLKKSKGENRNVKVYDSPNLPEADCYFAICDDGLTDCLEEPANKY</sequence>
<evidence type="ECO:0000313" key="2">
    <source>
        <dbReference type="WBParaSite" id="RSKR_0000333700.1"/>
    </source>
</evidence>
<evidence type="ECO:0000313" key="1">
    <source>
        <dbReference type="Proteomes" id="UP000095286"/>
    </source>
</evidence>
<name>A0AC35TQF8_9BILA</name>
<accession>A0AC35TQF8</accession>
<dbReference type="Proteomes" id="UP000095286">
    <property type="component" value="Unplaced"/>
</dbReference>